<dbReference type="Proteomes" id="UP000021369">
    <property type="component" value="Unassembled WGS sequence"/>
</dbReference>
<dbReference type="InterPro" id="IPR018062">
    <property type="entry name" value="HTH_AraC-typ_CS"/>
</dbReference>
<protein>
    <recommendedName>
        <fullName evidence="1">Stage 0 sporulation protein A homolog</fullName>
    </recommendedName>
</protein>
<dbReference type="InterPro" id="IPR018060">
    <property type="entry name" value="HTH_AraC"/>
</dbReference>
<dbReference type="InterPro" id="IPR001789">
    <property type="entry name" value="Sig_transdc_resp-reg_receiver"/>
</dbReference>
<evidence type="ECO:0000313" key="10">
    <source>
        <dbReference type="Proteomes" id="UP000021369"/>
    </source>
</evidence>
<evidence type="ECO:0000256" key="3">
    <source>
        <dbReference type="ARBA" id="ARBA00023125"/>
    </source>
</evidence>
<dbReference type="SUPFAM" id="SSF52172">
    <property type="entry name" value="CheY-like"/>
    <property type="match status" value="1"/>
</dbReference>
<dbReference type="GO" id="GO:0043565">
    <property type="term" value="F:sequence-specific DNA binding"/>
    <property type="evidence" value="ECO:0007669"/>
    <property type="project" value="InterPro"/>
</dbReference>
<dbReference type="SMART" id="SM00342">
    <property type="entry name" value="HTH_ARAC"/>
    <property type="match status" value="1"/>
</dbReference>
<dbReference type="PATRIC" id="fig|1341156.4.peg.1531"/>
<feature type="domain" description="HTH araC/xylS-type" evidence="7">
    <location>
        <begin position="155"/>
        <end position="252"/>
    </location>
</feature>
<dbReference type="PRINTS" id="PR00032">
    <property type="entry name" value="HTHARAC"/>
</dbReference>
<organism evidence="9 10">
    <name type="scientific">Ruminococcus albus SY3</name>
    <dbReference type="NCBI Taxonomy" id="1341156"/>
    <lineage>
        <taxon>Bacteria</taxon>
        <taxon>Bacillati</taxon>
        <taxon>Bacillota</taxon>
        <taxon>Clostridia</taxon>
        <taxon>Eubacteriales</taxon>
        <taxon>Oscillospiraceae</taxon>
        <taxon>Ruminococcus</taxon>
    </lineage>
</organism>
<sequence length="252" mass="28793">MGRLYKVLIVDNNLGTFDRLKKMPVWQENGFEIFSKTSDSENAPEMCLKNNIDLLVCFNRLPAISAESVISTVKTVSPGTFCLAVSPFDDSENMRKCFLLGVIDYITEPVSEIRLGEALARVSERIGDSFVTGEYDLTVEEFMAEYSSKDAKFSERIREFLLLSEKTTVTTENAADHFGFNKDYFGRLFKQKMGMTFGDFYKKFRIKYAEKLLLSGRYKVYEVSSMLGFSSVDYFTTVFKKLTGKTPSELKR</sequence>
<comment type="caution">
    <text evidence="9">The sequence shown here is derived from an EMBL/GenBank/DDBJ whole genome shotgun (WGS) entry which is preliminary data.</text>
</comment>
<dbReference type="Pfam" id="PF12833">
    <property type="entry name" value="HTH_18"/>
    <property type="match status" value="1"/>
</dbReference>
<dbReference type="InterPro" id="IPR009057">
    <property type="entry name" value="Homeodomain-like_sf"/>
</dbReference>
<dbReference type="GO" id="GO:0003700">
    <property type="term" value="F:DNA-binding transcription factor activity"/>
    <property type="evidence" value="ECO:0007669"/>
    <property type="project" value="InterPro"/>
</dbReference>
<proteinExistence type="predicted"/>
<dbReference type="Gene3D" id="1.10.10.60">
    <property type="entry name" value="Homeodomain-like"/>
    <property type="match status" value="2"/>
</dbReference>
<evidence type="ECO:0000256" key="2">
    <source>
        <dbReference type="ARBA" id="ARBA00023015"/>
    </source>
</evidence>
<evidence type="ECO:0000256" key="6">
    <source>
        <dbReference type="PROSITE-ProRule" id="PRU00169"/>
    </source>
</evidence>
<evidence type="ECO:0000256" key="5">
    <source>
        <dbReference type="ARBA" id="ARBA00024867"/>
    </source>
</evidence>
<feature type="domain" description="Response regulatory" evidence="8">
    <location>
        <begin position="6"/>
        <end position="123"/>
    </location>
</feature>
<dbReference type="SUPFAM" id="SSF46689">
    <property type="entry name" value="Homeodomain-like"/>
    <property type="match status" value="2"/>
</dbReference>
<gene>
    <name evidence="9" type="ORF">RASY3_05560</name>
</gene>
<dbReference type="PANTHER" id="PTHR43280">
    <property type="entry name" value="ARAC-FAMILY TRANSCRIPTIONAL REGULATOR"/>
    <property type="match status" value="1"/>
</dbReference>
<dbReference type="PANTHER" id="PTHR43280:SF2">
    <property type="entry name" value="HTH-TYPE TRANSCRIPTIONAL REGULATOR EXSA"/>
    <property type="match status" value="1"/>
</dbReference>
<evidence type="ECO:0000259" key="8">
    <source>
        <dbReference type="PROSITE" id="PS50110"/>
    </source>
</evidence>
<dbReference type="PROSITE" id="PS00041">
    <property type="entry name" value="HTH_ARAC_FAMILY_1"/>
    <property type="match status" value="1"/>
</dbReference>
<dbReference type="GO" id="GO:0000160">
    <property type="term" value="P:phosphorelay signal transduction system"/>
    <property type="evidence" value="ECO:0007669"/>
    <property type="project" value="InterPro"/>
</dbReference>
<name>A0A011V1Q9_RUMAL</name>
<dbReference type="PROSITE" id="PS50110">
    <property type="entry name" value="RESPONSE_REGULATORY"/>
    <property type="match status" value="1"/>
</dbReference>
<comment type="function">
    <text evidence="5">May play the central regulatory role in sporulation. It may be an element of the effector pathway responsible for the activation of sporulation genes in response to nutritional stress. Spo0A may act in concert with spo0H (a sigma factor) to control the expression of some genes that are critical to the sporulation process.</text>
</comment>
<dbReference type="Gene3D" id="3.40.50.2300">
    <property type="match status" value="1"/>
</dbReference>
<keyword evidence="2" id="KW-0805">Transcription regulation</keyword>
<keyword evidence="3" id="KW-0238">DNA-binding</keyword>
<evidence type="ECO:0000259" key="7">
    <source>
        <dbReference type="PROSITE" id="PS01124"/>
    </source>
</evidence>
<dbReference type="OrthoDB" id="342399at2"/>
<accession>A0A011V1Q9</accession>
<reference evidence="9 10" key="1">
    <citation type="submission" date="2013-06" db="EMBL/GenBank/DDBJ databases">
        <title>Rumen cellulosomics: divergent fiber-degrading strategies revealed by comparative genome-wide analysis of six Ruminococcal strains.</title>
        <authorList>
            <person name="Dassa B."/>
            <person name="Borovok I."/>
            <person name="Lamed R."/>
            <person name="Flint H."/>
            <person name="Yeoman C.J."/>
            <person name="White B."/>
            <person name="Bayer E.A."/>
        </authorList>
    </citation>
    <scope>NUCLEOTIDE SEQUENCE [LARGE SCALE GENOMIC DNA]</scope>
    <source>
        <strain evidence="9 10">SY3</strain>
    </source>
</reference>
<dbReference type="EMBL" id="JEOB01000002">
    <property type="protein sequence ID" value="EXM39392.1"/>
    <property type="molecule type" value="Genomic_DNA"/>
</dbReference>
<dbReference type="InterPro" id="IPR020449">
    <property type="entry name" value="Tscrpt_reg_AraC-type_HTH"/>
</dbReference>
<dbReference type="PROSITE" id="PS01124">
    <property type="entry name" value="HTH_ARAC_FAMILY_2"/>
    <property type="match status" value="1"/>
</dbReference>
<keyword evidence="4" id="KW-0804">Transcription</keyword>
<evidence type="ECO:0000313" key="9">
    <source>
        <dbReference type="EMBL" id="EXM39392.1"/>
    </source>
</evidence>
<evidence type="ECO:0000256" key="4">
    <source>
        <dbReference type="ARBA" id="ARBA00023163"/>
    </source>
</evidence>
<keyword evidence="10" id="KW-1185">Reference proteome</keyword>
<dbReference type="InterPro" id="IPR011006">
    <property type="entry name" value="CheY-like_superfamily"/>
</dbReference>
<comment type="caution">
    <text evidence="6">Lacks conserved residue(s) required for the propagation of feature annotation.</text>
</comment>
<dbReference type="AlphaFoldDB" id="A0A011V1Q9"/>
<dbReference type="RefSeq" id="WP_024857859.1">
    <property type="nucleotide sequence ID" value="NZ_JEOB01000002.1"/>
</dbReference>
<evidence type="ECO:0000256" key="1">
    <source>
        <dbReference type="ARBA" id="ARBA00018672"/>
    </source>
</evidence>